<dbReference type="GO" id="GO:0000271">
    <property type="term" value="P:polysaccharide biosynthetic process"/>
    <property type="evidence" value="ECO:0007669"/>
    <property type="project" value="TreeGrafter"/>
</dbReference>
<organism evidence="6 7">
    <name type="scientific">Pseudomonas anguilliseptica</name>
    <dbReference type="NCBI Taxonomy" id="53406"/>
    <lineage>
        <taxon>Bacteria</taxon>
        <taxon>Pseudomonadati</taxon>
        <taxon>Pseudomonadota</taxon>
        <taxon>Gammaproteobacteria</taxon>
        <taxon>Pseudomonadales</taxon>
        <taxon>Pseudomonadaceae</taxon>
        <taxon>Pseudomonas</taxon>
    </lineage>
</organism>
<dbReference type="Gene3D" id="3.40.640.10">
    <property type="entry name" value="Type I PLP-dependent aspartate aminotransferase-like (Major domain)"/>
    <property type="match status" value="1"/>
</dbReference>
<reference evidence="7" key="1">
    <citation type="submission" date="2016-10" db="EMBL/GenBank/DDBJ databases">
        <authorList>
            <person name="Varghese N."/>
            <person name="Submissions S."/>
        </authorList>
    </citation>
    <scope>NUCLEOTIDE SEQUENCE [LARGE SCALE GENOMIC DNA]</scope>
    <source>
        <strain evidence="7">DSM 12111</strain>
    </source>
</reference>
<dbReference type="InterPro" id="IPR015424">
    <property type="entry name" value="PyrdxlP-dep_Trfase"/>
</dbReference>
<dbReference type="InterPro" id="IPR015421">
    <property type="entry name" value="PyrdxlP-dep_Trfase_major"/>
</dbReference>
<dbReference type="PANTHER" id="PTHR30244:SF34">
    <property type="entry name" value="DTDP-4-AMINO-4,6-DIDEOXYGALACTOSE TRANSAMINASE"/>
    <property type="match status" value="1"/>
</dbReference>
<dbReference type="SUPFAM" id="SSF53383">
    <property type="entry name" value="PLP-dependent transferases"/>
    <property type="match status" value="1"/>
</dbReference>
<sequence>MSKIHYTKPSIGDREVEYVLDAARNGWGEHCYDYINRFEREFAAYLNVPYAHATSSCTGALHLGLRALDIGSGDEVILADINWIASAAPVFYVGATPVLVDVLEDSWCLDPAAVERAITPRTRAIIAVHLYGNLAALEQLQALAARHGLALIEDAAEALGSEWRGQKAGSCSTFSVFSFHGTKAMTTGEGGMLATRDETLLKRVQQLNNHGRAAGDMRQFWPSELGHKYKISNLQAALGCAQLERIEELVARKREIFALYQERLLASIPGTRMNPEAADCRNSYWMPTLVLPSELAGQRDRVLMHMGQAGIDARVFFQPLSDTPVFANLTPVSTPRAHDLALRAFNLPSYHDLVAVDQQRVVDAILQGLQL</sequence>
<accession>A0A1H5J2W6</accession>
<dbReference type="PANTHER" id="PTHR30244">
    <property type="entry name" value="TRANSAMINASE"/>
    <property type="match status" value="1"/>
</dbReference>
<comment type="similarity">
    <text evidence="2 5">Belongs to the DegT/DnrJ/EryC1 family.</text>
</comment>
<dbReference type="OrthoDB" id="9804264at2"/>
<dbReference type="Pfam" id="PF01041">
    <property type="entry name" value="DegT_DnrJ_EryC1"/>
    <property type="match status" value="1"/>
</dbReference>
<dbReference type="InterPro" id="IPR000653">
    <property type="entry name" value="DegT/StrS_aminotransferase"/>
</dbReference>
<evidence type="ECO:0000313" key="7">
    <source>
        <dbReference type="Proteomes" id="UP000242849"/>
    </source>
</evidence>
<feature type="active site" description="Proton acceptor" evidence="3">
    <location>
        <position position="183"/>
    </location>
</feature>
<proteinExistence type="inferred from homology"/>
<dbReference type="Gene3D" id="3.90.1150.10">
    <property type="entry name" value="Aspartate Aminotransferase, domain 1"/>
    <property type="match status" value="1"/>
</dbReference>
<evidence type="ECO:0000256" key="2">
    <source>
        <dbReference type="ARBA" id="ARBA00037999"/>
    </source>
</evidence>
<dbReference type="InterPro" id="IPR015422">
    <property type="entry name" value="PyrdxlP-dep_Trfase_small"/>
</dbReference>
<dbReference type="RefSeq" id="WP_090387544.1">
    <property type="nucleotide sequence ID" value="NZ_CP156749.1"/>
</dbReference>
<dbReference type="STRING" id="53406.SAMN05421553_4864"/>
<evidence type="ECO:0000313" key="6">
    <source>
        <dbReference type="EMBL" id="SEE46411.1"/>
    </source>
</evidence>
<protein>
    <submittedName>
        <fullName evidence="6">Perosamine synthetase</fullName>
    </submittedName>
</protein>
<feature type="modified residue" description="N6-(pyridoxal phosphate)lysine" evidence="4">
    <location>
        <position position="183"/>
    </location>
</feature>
<dbReference type="PIRSF" id="PIRSF000390">
    <property type="entry name" value="PLP_StrS"/>
    <property type="match status" value="1"/>
</dbReference>
<dbReference type="GO" id="GO:0008483">
    <property type="term" value="F:transaminase activity"/>
    <property type="evidence" value="ECO:0007669"/>
    <property type="project" value="TreeGrafter"/>
</dbReference>
<dbReference type="EMBL" id="FNSC01000001">
    <property type="protein sequence ID" value="SEE46411.1"/>
    <property type="molecule type" value="Genomic_DNA"/>
</dbReference>
<evidence type="ECO:0000256" key="4">
    <source>
        <dbReference type="PIRSR" id="PIRSR000390-2"/>
    </source>
</evidence>
<evidence type="ECO:0000256" key="5">
    <source>
        <dbReference type="RuleBase" id="RU004508"/>
    </source>
</evidence>
<dbReference type="Proteomes" id="UP000242849">
    <property type="component" value="Unassembled WGS sequence"/>
</dbReference>
<dbReference type="AlphaFoldDB" id="A0A1H5J2W6"/>
<dbReference type="GO" id="GO:0030170">
    <property type="term" value="F:pyridoxal phosphate binding"/>
    <property type="evidence" value="ECO:0007669"/>
    <property type="project" value="TreeGrafter"/>
</dbReference>
<keyword evidence="7" id="KW-1185">Reference proteome</keyword>
<gene>
    <name evidence="6" type="ORF">SAMN05421553_4864</name>
</gene>
<evidence type="ECO:0000256" key="1">
    <source>
        <dbReference type="ARBA" id="ARBA00022898"/>
    </source>
</evidence>
<keyword evidence="1 4" id="KW-0663">Pyridoxal phosphate</keyword>
<dbReference type="CDD" id="cd00616">
    <property type="entry name" value="AHBA_syn"/>
    <property type="match status" value="1"/>
</dbReference>
<name>A0A1H5J2W6_PSEAG</name>
<evidence type="ECO:0000256" key="3">
    <source>
        <dbReference type="PIRSR" id="PIRSR000390-1"/>
    </source>
</evidence>